<reference evidence="2" key="2">
    <citation type="submission" date="2023-06" db="EMBL/GenBank/DDBJ databases">
        <authorList>
            <consortium name="Lawrence Berkeley National Laboratory"/>
            <person name="Mondo S.J."/>
            <person name="Hensen N."/>
            <person name="Bonometti L."/>
            <person name="Westerberg I."/>
            <person name="Brannstrom I.O."/>
            <person name="Guillou S."/>
            <person name="Cros-Aarteil S."/>
            <person name="Calhoun S."/>
            <person name="Haridas S."/>
            <person name="Kuo A."/>
            <person name="Pangilinan J."/>
            <person name="Riley R."/>
            <person name="Labutti K."/>
            <person name="Andreopoulos B."/>
            <person name="Lipzen A."/>
            <person name="Chen C."/>
            <person name="Yanf M."/>
            <person name="Daum C."/>
            <person name="Ng V."/>
            <person name="Clum A."/>
            <person name="Steindorff A."/>
            <person name="Ohm R."/>
            <person name="Martin F."/>
            <person name="Silar P."/>
            <person name="Natvig D."/>
            <person name="Lalanne C."/>
            <person name="Gautier V."/>
            <person name="Ament-Velasquez S.L."/>
            <person name="Kruys A."/>
            <person name="Hutchinson M.I."/>
            <person name="Powell A.J."/>
            <person name="Barry K."/>
            <person name="Miller A.N."/>
            <person name="Grigoriev I.V."/>
            <person name="Debuchy R."/>
            <person name="Gladieux P."/>
            <person name="Thoren M.H."/>
            <person name="Johannesson H."/>
        </authorList>
    </citation>
    <scope>NUCLEOTIDE SEQUENCE</scope>
    <source>
        <strain evidence="2">PSN324</strain>
    </source>
</reference>
<feature type="compositionally biased region" description="Basic and acidic residues" evidence="1">
    <location>
        <begin position="413"/>
        <end position="425"/>
    </location>
</feature>
<keyword evidence="3" id="KW-1185">Reference proteome</keyword>
<accession>A0AAV9HGW1</accession>
<name>A0AAV9HGW1_9PEZI</name>
<feature type="region of interest" description="Disordered" evidence="1">
    <location>
        <begin position="862"/>
        <end position="882"/>
    </location>
</feature>
<sequence>MENDSNKTAKVAADTKAGSINGRFTSPLTIIGASHRRSLFSRPRSKEEPPHPASAGAPTEIQYDSPDDSAKIPRTSQLRPSQVRRPFTLTDAYHMAEEEEAAAQASPSPAPRAWRSRRDSSDKDVSDRKEPSRKSSESARDDTGGSAPSIGGRSQEGSISDASFDEKLRHHTLSSGTHEGPSRKGSSLFSKGLGSIVETGKGLVRNSTRGGAEANPSPRPGKLTPNGSRLSRLLSSRKRQSSNISLPKEPADLVQVGPEGQSMPNTGPSSRPPTAPADHPSPEKSFDWEADEDFTAGDLQVSNSPPVIVGRTNTKIDEIRALEAELADQVTQSLPTQQRNFRIDEIRALEDAASMPLPVDRYNPDVARSHHKTEGTENEEQAQVSNLRTAAGMEDRAREIDRLARRALATARLDEIGEKNTEHPSRSPSPDIARKPSNEPLRAISPLGNRRHRRGSYGTGSAVETREFSQALEKSSREELATKPQSLDAERPKGTIEGTEFSAKGPRVGNDARHSARRLSLPAGSGALANDPVRSIEDAWTIQDEDREAADTRRRRRIGSAKSNARLTVGFSGIRRSDSVESGLSKKSSALQSEPDPTDRIEGEMNLFAPLENQSERRSLRAMSPEFAAESDEEKQELPNETPKIARPDPLTQPTPRITGAFVETPVTVKAERLEEPVGGLGPDGLERQITDHSQLESKSSLRGRRISSAGARQIKQSQSMRGERSSNRAASVSARRRTRSLSRGRSLTNSARPPTVQDDLLEIQRANQIEDSTLEDIADLLGHRGSEDPGLVDDADVKSDIQDELDRYERMSRTIKNGLLGIQSAKQGIQRLEDKFTAGLKSSAAEPIKEEQAIKPPKDAISGAARDCSKNHPSREHHGHEKTDTPCLTCELYPSKPSSWLSYVPMKVPRLWYGKPFRPTLLGLIAFLLFAWYVAESTMCSFFCKPLYCYPGQPCDWSPDDPFWGFAIPVKLDQWTTGGRIRERMRELHPEMSDWVADLRDFATGTDITTVDTTNYDWWQRRQHRRRLYKKQMREESAREEKEAAYVVRAETSE</sequence>
<reference evidence="2" key="1">
    <citation type="journal article" date="2023" name="Mol. Phylogenet. Evol.">
        <title>Genome-scale phylogeny and comparative genomics of the fungal order Sordariales.</title>
        <authorList>
            <person name="Hensen N."/>
            <person name="Bonometti L."/>
            <person name="Westerberg I."/>
            <person name="Brannstrom I.O."/>
            <person name="Guillou S."/>
            <person name="Cros-Aarteil S."/>
            <person name="Calhoun S."/>
            <person name="Haridas S."/>
            <person name="Kuo A."/>
            <person name="Mondo S."/>
            <person name="Pangilinan J."/>
            <person name="Riley R."/>
            <person name="LaButti K."/>
            <person name="Andreopoulos B."/>
            <person name="Lipzen A."/>
            <person name="Chen C."/>
            <person name="Yan M."/>
            <person name="Daum C."/>
            <person name="Ng V."/>
            <person name="Clum A."/>
            <person name="Steindorff A."/>
            <person name="Ohm R.A."/>
            <person name="Martin F."/>
            <person name="Silar P."/>
            <person name="Natvig D.O."/>
            <person name="Lalanne C."/>
            <person name="Gautier V."/>
            <person name="Ament-Velasquez S.L."/>
            <person name="Kruys A."/>
            <person name="Hutchinson M.I."/>
            <person name="Powell A.J."/>
            <person name="Barry K."/>
            <person name="Miller A.N."/>
            <person name="Grigoriev I.V."/>
            <person name="Debuchy R."/>
            <person name="Gladieux P."/>
            <person name="Hiltunen Thoren M."/>
            <person name="Johannesson H."/>
        </authorList>
    </citation>
    <scope>NUCLEOTIDE SEQUENCE</scope>
    <source>
        <strain evidence="2">PSN324</strain>
    </source>
</reference>
<feature type="compositionally biased region" description="Basic and acidic residues" evidence="1">
    <location>
        <begin position="116"/>
        <end position="143"/>
    </location>
</feature>
<proteinExistence type="predicted"/>
<feature type="region of interest" description="Disordered" evidence="1">
    <location>
        <begin position="576"/>
        <end position="758"/>
    </location>
</feature>
<feature type="compositionally biased region" description="Low complexity" evidence="1">
    <location>
        <begin position="183"/>
        <end position="195"/>
    </location>
</feature>
<feature type="compositionally biased region" description="Basic and acidic residues" evidence="1">
    <location>
        <begin position="685"/>
        <end position="696"/>
    </location>
</feature>
<gene>
    <name evidence="2" type="ORF">QBC42DRAFT_274630</name>
</gene>
<evidence type="ECO:0000313" key="3">
    <source>
        <dbReference type="Proteomes" id="UP001321749"/>
    </source>
</evidence>
<dbReference type="AlphaFoldDB" id="A0AAV9HGW1"/>
<feature type="compositionally biased region" description="Low complexity" evidence="1">
    <location>
        <begin position="102"/>
        <end position="113"/>
    </location>
</feature>
<feature type="region of interest" description="Disordered" evidence="1">
    <location>
        <begin position="1"/>
        <end position="290"/>
    </location>
</feature>
<feature type="compositionally biased region" description="Polar residues" evidence="1">
    <location>
        <begin position="580"/>
        <end position="592"/>
    </location>
</feature>
<organism evidence="2 3">
    <name type="scientific">Cladorrhinum samala</name>
    <dbReference type="NCBI Taxonomy" id="585594"/>
    <lineage>
        <taxon>Eukaryota</taxon>
        <taxon>Fungi</taxon>
        <taxon>Dikarya</taxon>
        <taxon>Ascomycota</taxon>
        <taxon>Pezizomycotina</taxon>
        <taxon>Sordariomycetes</taxon>
        <taxon>Sordariomycetidae</taxon>
        <taxon>Sordariales</taxon>
        <taxon>Podosporaceae</taxon>
        <taxon>Cladorrhinum</taxon>
    </lineage>
</organism>
<protein>
    <submittedName>
        <fullName evidence="2">Uncharacterized protein</fullName>
    </submittedName>
</protein>
<feature type="region of interest" description="Disordered" evidence="1">
    <location>
        <begin position="413"/>
        <end position="530"/>
    </location>
</feature>
<feature type="region of interest" description="Disordered" evidence="1">
    <location>
        <begin position="544"/>
        <end position="564"/>
    </location>
</feature>
<evidence type="ECO:0000256" key="1">
    <source>
        <dbReference type="SAM" id="MobiDB-lite"/>
    </source>
</evidence>
<comment type="caution">
    <text evidence="2">The sequence shown here is derived from an EMBL/GenBank/DDBJ whole genome shotgun (WGS) entry which is preliminary data.</text>
</comment>
<dbReference type="EMBL" id="MU865039">
    <property type="protein sequence ID" value="KAK4459345.1"/>
    <property type="molecule type" value="Genomic_DNA"/>
</dbReference>
<feature type="region of interest" description="Disordered" evidence="1">
    <location>
        <begin position="357"/>
        <end position="398"/>
    </location>
</feature>
<dbReference type="Proteomes" id="UP001321749">
    <property type="component" value="Unassembled WGS sequence"/>
</dbReference>
<feature type="compositionally biased region" description="Basic and acidic residues" evidence="1">
    <location>
        <begin position="868"/>
        <end position="882"/>
    </location>
</feature>
<evidence type="ECO:0000313" key="2">
    <source>
        <dbReference type="EMBL" id="KAK4459345.1"/>
    </source>
</evidence>